<keyword evidence="1" id="KW-0812">Transmembrane</keyword>
<name>A0A454TLS7_9RALS</name>
<dbReference type="EMBL" id="RJTL01000038">
    <property type="protein sequence ID" value="RNM03059.1"/>
    <property type="molecule type" value="Genomic_DNA"/>
</dbReference>
<sequence>MSNKRFHIPKHGGAESAFLGVEFQDTYILIISVLVAIVAGKLWGTWAYLIIPFGGYHLNKLYIDWRDDLLPGFVQAWLFRIGIRGYSGAFPSQRTRYVGDAAIINRGSRRLVQAHAARSASQDLT</sequence>
<dbReference type="OrthoDB" id="9004245at2"/>
<proteinExistence type="predicted"/>
<reference evidence="2 3" key="1">
    <citation type="submission" date="2018-10" db="EMBL/GenBank/DDBJ databases">
        <title>Draft Genome Sequence of Ralstonia pseudosolanacearum (R. solanacearum phylotype I) Strain Tg03 Isolated from Luffa cylindrica in China.</title>
        <authorList>
            <person name="Yuan G.-Q."/>
            <person name="Li Q.-Q."/>
            <person name="Zhang Y.-W."/>
        </authorList>
    </citation>
    <scope>NUCLEOTIDE SEQUENCE [LARGE SCALE GENOMIC DNA]</scope>
    <source>
        <strain evidence="2 3">Tg03</strain>
    </source>
</reference>
<evidence type="ECO:0000313" key="3">
    <source>
        <dbReference type="Proteomes" id="UP000271222"/>
    </source>
</evidence>
<evidence type="ECO:0000313" key="2">
    <source>
        <dbReference type="EMBL" id="RNM03059.1"/>
    </source>
</evidence>
<gene>
    <name evidence="2" type="ORF">EGA29_19875</name>
</gene>
<dbReference type="RefSeq" id="WP_123203777.1">
    <property type="nucleotide sequence ID" value="NZ_RJTL01000038.1"/>
</dbReference>
<keyword evidence="1" id="KW-1133">Transmembrane helix</keyword>
<comment type="caution">
    <text evidence="2">The sequence shown here is derived from an EMBL/GenBank/DDBJ whole genome shotgun (WGS) entry which is preliminary data.</text>
</comment>
<keyword evidence="1" id="KW-0472">Membrane</keyword>
<dbReference type="Proteomes" id="UP000271222">
    <property type="component" value="Unassembled WGS sequence"/>
</dbReference>
<organism evidence="2 3">
    <name type="scientific">Ralstonia pseudosolanacearum</name>
    <dbReference type="NCBI Taxonomy" id="1310165"/>
    <lineage>
        <taxon>Bacteria</taxon>
        <taxon>Pseudomonadati</taxon>
        <taxon>Pseudomonadota</taxon>
        <taxon>Betaproteobacteria</taxon>
        <taxon>Burkholderiales</taxon>
        <taxon>Burkholderiaceae</taxon>
        <taxon>Ralstonia</taxon>
        <taxon>Ralstonia solanacearum species complex</taxon>
    </lineage>
</organism>
<protein>
    <submittedName>
        <fullName evidence="2">Uncharacterized protein</fullName>
    </submittedName>
</protein>
<feature type="transmembrane region" description="Helical" evidence="1">
    <location>
        <begin position="27"/>
        <end position="51"/>
    </location>
</feature>
<evidence type="ECO:0000256" key="1">
    <source>
        <dbReference type="SAM" id="Phobius"/>
    </source>
</evidence>
<accession>A0A454TLS7</accession>
<dbReference type="AlphaFoldDB" id="A0A454TLS7"/>